<dbReference type="InterPro" id="IPR043502">
    <property type="entry name" value="DNA/RNA_pol_sf"/>
</dbReference>
<dbReference type="NCBIfam" id="TIGR04416">
    <property type="entry name" value="group_II_RT_mat"/>
    <property type="match status" value="1"/>
</dbReference>
<dbReference type="InterPro" id="IPR013597">
    <property type="entry name" value="Mat_intron_G2"/>
</dbReference>
<proteinExistence type="inferred from homology"/>
<dbReference type="OrthoDB" id="8538592at2"/>
<dbReference type="InterPro" id="IPR051083">
    <property type="entry name" value="GrpII_Intron_Splice-Mob/Def"/>
</dbReference>
<comment type="similarity">
    <text evidence="1">Belongs to the bacterial reverse transcriptase family.</text>
</comment>
<keyword evidence="4" id="KW-1185">Reference proteome</keyword>
<keyword evidence="3" id="KW-0695">RNA-directed DNA polymerase</keyword>
<dbReference type="InterPro" id="IPR030931">
    <property type="entry name" value="Group_II_RT_mat"/>
</dbReference>
<evidence type="ECO:0000256" key="1">
    <source>
        <dbReference type="ARBA" id="ARBA00034120"/>
    </source>
</evidence>
<dbReference type="PANTHER" id="PTHR34047:SF10">
    <property type="entry name" value="GROUP II INTRON-ASSOCIATED OPEN READING FRAME"/>
    <property type="match status" value="1"/>
</dbReference>
<dbReference type="Proteomes" id="UP000316798">
    <property type="component" value="Chromosome"/>
</dbReference>
<dbReference type="InterPro" id="IPR025960">
    <property type="entry name" value="RVT_N"/>
</dbReference>
<organism evidence="3 4">
    <name type="scientific">Rhodoferax sediminis</name>
    <dbReference type="NCBI Taxonomy" id="2509614"/>
    <lineage>
        <taxon>Bacteria</taxon>
        <taxon>Pseudomonadati</taxon>
        <taxon>Pseudomonadota</taxon>
        <taxon>Betaproteobacteria</taxon>
        <taxon>Burkholderiales</taxon>
        <taxon>Comamonadaceae</taxon>
        <taxon>Rhodoferax</taxon>
    </lineage>
</organism>
<sequence>MTVLASGARASVASTGAPPASDAIWNQINWDHVVDGVTRLQARIAKATQAGRWNKARALQHLLTRSGSGKLLAVKRVTENAGKKTAGVDGRVWATPMSKLKAAQSLVHRGYQPLPLRRVYIPKGSGKMRPLGIPTMHDRAMQALWSMALAPVAETTADPNSYGFRQGRSTADAIEQCFCALAKRTSAQWVLEGDIRGCFDNISHDWLLENIPMDVSVLRKWLRAGYVDKGSLFPTTAGTPQGGIISPVLANMVLDGLEAAVHRAIGPTRNARQPAKVHVVRYADDFVVTCASKDMLEQHVMPAVEKFLGERGLQLAPEKTRVTHILMGFDFLGQNVRKYKAKLLIKPARKSVASLLTKVRDTLRKNKAATQSQVIMTLNPIIRGWAMYHRHVVAKSTFAHIDHNVWALLRRWAKRRHPKKSLHWVKARYFHQHGVRDWIFAADPREAGLAYAPVLFRAMTIPIKRHTKIRGDANPFDPRWADYFNRRKYAC</sequence>
<name>A0A515DDN1_9BURK</name>
<dbReference type="EMBL" id="CP035503">
    <property type="protein sequence ID" value="QDL38514.1"/>
    <property type="molecule type" value="Genomic_DNA"/>
</dbReference>
<keyword evidence="3" id="KW-0808">Transferase</keyword>
<dbReference type="Pfam" id="PF00078">
    <property type="entry name" value="RVT_1"/>
    <property type="match status" value="1"/>
</dbReference>
<dbReference type="PROSITE" id="PS50878">
    <property type="entry name" value="RT_POL"/>
    <property type="match status" value="1"/>
</dbReference>
<dbReference type="EC" id="2.7.7.49" evidence="3"/>
<gene>
    <name evidence="3" type="primary">ltrA</name>
    <name evidence="3" type="ORF">EUB48_15375</name>
</gene>
<evidence type="ECO:0000313" key="3">
    <source>
        <dbReference type="EMBL" id="QDL38514.1"/>
    </source>
</evidence>
<dbReference type="PANTHER" id="PTHR34047">
    <property type="entry name" value="NUCLEAR INTRON MATURASE 1, MITOCHONDRIAL-RELATED"/>
    <property type="match status" value="1"/>
</dbReference>
<dbReference type="GO" id="GO:0003964">
    <property type="term" value="F:RNA-directed DNA polymerase activity"/>
    <property type="evidence" value="ECO:0007669"/>
    <property type="project" value="UniProtKB-KW"/>
</dbReference>
<dbReference type="Pfam" id="PF13655">
    <property type="entry name" value="RVT_N"/>
    <property type="match status" value="1"/>
</dbReference>
<dbReference type="AlphaFoldDB" id="A0A515DDN1"/>
<dbReference type="RefSeq" id="WP_142819961.1">
    <property type="nucleotide sequence ID" value="NZ_CP035503.1"/>
</dbReference>
<evidence type="ECO:0000313" key="4">
    <source>
        <dbReference type="Proteomes" id="UP000316798"/>
    </source>
</evidence>
<protein>
    <submittedName>
        <fullName evidence="3">Group II intron reverse transcriptase/maturase</fullName>
        <ecNumber evidence="3">2.7.7.49</ecNumber>
    </submittedName>
</protein>
<feature type="domain" description="Reverse transcriptase" evidence="2">
    <location>
        <begin position="102"/>
        <end position="336"/>
    </location>
</feature>
<dbReference type="InterPro" id="IPR000477">
    <property type="entry name" value="RT_dom"/>
</dbReference>
<dbReference type="Pfam" id="PF08388">
    <property type="entry name" value="GIIM"/>
    <property type="match status" value="1"/>
</dbReference>
<reference evidence="3 4" key="1">
    <citation type="submission" date="2019-01" db="EMBL/GenBank/DDBJ databases">
        <title>Genomic insights into a novel species Rhodoferax sp.</title>
        <authorList>
            <person name="Jin L."/>
        </authorList>
    </citation>
    <scope>NUCLEOTIDE SEQUENCE [LARGE SCALE GENOMIC DNA]</scope>
    <source>
        <strain evidence="3 4">CHu59-6-5</strain>
    </source>
</reference>
<evidence type="ECO:0000259" key="2">
    <source>
        <dbReference type="PROSITE" id="PS50878"/>
    </source>
</evidence>
<keyword evidence="3" id="KW-0548">Nucleotidyltransferase</keyword>
<dbReference type="SUPFAM" id="SSF56672">
    <property type="entry name" value="DNA/RNA polymerases"/>
    <property type="match status" value="1"/>
</dbReference>
<dbReference type="CDD" id="cd01651">
    <property type="entry name" value="RT_G2_intron"/>
    <property type="match status" value="1"/>
</dbReference>
<accession>A0A515DDN1</accession>
<dbReference type="KEGG" id="rhf:EUB48_15375"/>